<accession>A0AAN0NLE9</accession>
<dbReference type="SUPFAM" id="SSF101898">
    <property type="entry name" value="NHL repeat"/>
    <property type="match status" value="1"/>
</dbReference>
<dbReference type="InterPro" id="IPR011042">
    <property type="entry name" value="6-blade_b-propeller_TolB-like"/>
</dbReference>
<dbReference type="RefSeq" id="WP_373635775.1">
    <property type="nucleotide sequence ID" value="NZ_CP151767.2"/>
</dbReference>
<sequence>MAFALGTGLYALADTRSGVHLVFSTFGIGEYTETRPHERADAPLAATPRTVAATVLPLPSKVLQPSGISWDAASGRFALVTDQADLFILPSDLSGVQDATVVQAGPLLLRQGHTETVTMADGAIYIAGGHSHIKQWSYLDEAWQEGDVIPFADALSPDGDIMAMAVDPTGRTLFYADEGGNLNAVDLVAQSQTQLVLEGATKDGRTLSEYTITGLSYADGTLYALTSYHHNILAIDPASGVIEDAWALQGIKDPSGLAVRAGEAFVTVDHEYTEPAPGLQVFALSRPDRS</sequence>
<gene>
    <name evidence="1" type="ORF">AABB31_07435</name>
</gene>
<dbReference type="Proteomes" id="UP001470809">
    <property type="component" value="Chromosome"/>
</dbReference>
<dbReference type="KEGG" id="yrh:AABB31_07435"/>
<reference evidence="1" key="1">
    <citation type="submission" date="2024-08" db="EMBL/GenBank/DDBJ databases">
        <title>Phylogenomic analyses of a clade within the roseobacter group suggest taxonomic reassignments of species of the genera Aestuariivita, Citreicella, Loktanella, Nautella, Pelagibaca, Ruegeria, Thalassobius, Thiobacimonas and Tropicibacter, and the proposal o.</title>
        <authorList>
            <person name="Jeon C.O."/>
        </authorList>
    </citation>
    <scope>NUCLEOTIDE SEQUENCE</scope>
    <source>
        <strain evidence="1">SS1-5</strain>
    </source>
</reference>
<dbReference type="AlphaFoldDB" id="A0AAN0NLE9"/>
<evidence type="ECO:0000313" key="2">
    <source>
        <dbReference type="Proteomes" id="UP001470809"/>
    </source>
</evidence>
<evidence type="ECO:0000313" key="1">
    <source>
        <dbReference type="EMBL" id="WZU68700.2"/>
    </source>
</evidence>
<keyword evidence="2" id="KW-1185">Reference proteome</keyword>
<dbReference type="EMBL" id="CP151767">
    <property type="protein sequence ID" value="WZU68700.2"/>
    <property type="molecule type" value="Genomic_DNA"/>
</dbReference>
<name>A0AAN0NLE9_9RHOB</name>
<proteinExistence type="predicted"/>
<dbReference type="Gene3D" id="2.120.10.30">
    <property type="entry name" value="TolB, C-terminal domain"/>
    <property type="match status" value="1"/>
</dbReference>
<organism evidence="1 2">
    <name type="scientific">Yoonia rhodophyticola</name>
    <dbReference type="NCBI Taxonomy" id="3137370"/>
    <lineage>
        <taxon>Bacteria</taxon>
        <taxon>Pseudomonadati</taxon>
        <taxon>Pseudomonadota</taxon>
        <taxon>Alphaproteobacteria</taxon>
        <taxon>Rhodobacterales</taxon>
        <taxon>Paracoccaceae</taxon>
        <taxon>Yoonia</taxon>
    </lineage>
</organism>
<protein>
    <submittedName>
        <fullName evidence="1">Uncharacterized protein</fullName>
    </submittedName>
</protein>